<evidence type="ECO:0000256" key="4">
    <source>
        <dbReference type="ARBA" id="ARBA00035255"/>
    </source>
</evidence>
<proteinExistence type="inferred from homology"/>
<evidence type="ECO:0000256" key="6">
    <source>
        <dbReference type="PROSITE-ProRule" id="PRU00268"/>
    </source>
</evidence>
<dbReference type="GO" id="GO:0006412">
    <property type="term" value="P:translation"/>
    <property type="evidence" value="ECO:0007669"/>
    <property type="project" value="InterPro"/>
</dbReference>
<evidence type="ECO:0000256" key="7">
    <source>
        <dbReference type="RuleBase" id="RU003823"/>
    </source>
</evidence>
<keyword evidence="3 6" id="KW-0687">Ribonucleoprotein</keyword>
<evidence type="ECO:0000313" key="11">
    <source>
        <dbReference type="Proteomes" id="UP000228687"/>
    </source>
</evidence>
<dbReference type="EMBL" id="PEXT01000006">
    <property type="protein sequence ID" value="PIS43623.1"/>
    <property type="molecule type" value="Genomic_DNA"/>
</dbReference>
<organism evidence="10 11">
    <name type="scientific">Candidatus Kaiserbacteria bacterium CG08_land_8_20_14_0_20_50_21</name>
    <dbReference type="NCBI Taxonomy" id="1974604"/>
    <lineage>
        <taxon>Bacteria</taxon>
        <taxon>Candidatus Kaiseribacteriota</taxon>
    </lineage>
</organism>
<dbReference type="GO" id="GO:0003723">
    <property type="term" value="F:RNA binding"/>
    <property type="evidence" value="ECO:0007669"/>
    <property type="project" value="InterPro"/>
</dbReference>
<dbReference type="InterPro" id="IPR020568">
    <property type="entry name" value="Ribosomal_Su5_D2-typ_SF"/>
</dbReference>
<feature type="compositionally biased region" description="Low complexity" evidence="8">
    <location>
        <begin position="41"/>
        <end position="54"/>
    </location>
</feature>
<dbReference type="Pfam" id="PF03719">
    <property type="entry name" value="Ribosomal_S5_C"/>
    <property type="match status" value="1"/>
</dbReference>
<dbReference type="InterPro" id="IPR014721">
    <property type="entry name" value="Ribsml_uS5_D2-typ_fold_subgr"/>
</dbReference>
<dbReference type="PROSITE" id="PS50881">
    <property type="entry name" value="S5_DSRBD"/>
    <property type="match status" value="1"/>
</dbReference>
<comment type="caution">
    <text evidence="10">The sequence shown here is derived from an EMBL/GenBank/DDBJ whole genome shotgun (WGS) entry which is preliminary data.</text>
</comment>
<dbReference type="PANTHER" id="PTHR48277:SF1">
    <property type="entry name" value="MITOCHONDRIAL RIBOSOMAL PROTEIN S5"/>
    <property type="match status" value="1"/>
</dbReference>
<dbReference type="GO" id="GO:0005737">
    <property type="term" value="C:cytoplasm"/>
    <property type="evidence" value="ECO:0007669"/>
    <property type="project" value="UniProtKB-ARBA"/>
</dbReference>
<dbReference type="GO" id="GO:0005840">
    <property type="term" value="C:ribosome"/>
    <property type="evidence" value="ECO:0007669"/>
    <property type="project" value="UniProtKB-KW"/>
</dbReference>
<dbReference type="Pfam" id="PF00333">
    <property type="entry name" value="Ribosomal_S5"/>
    <property type="match status" value="1"/>
</dbReference>
<dbReference type="PANTHER" id="PTHR48277">
    <property type="entry name" value="MITOCHONDRIAL RIBOSOMAL PROTEIN S5"/>
    <property type="match status" value="1"/>
</dbReference>
<dbReference type="GO" id="GO:1990904">
    <property type="term" value="C:ribonucleoprotein complex"/>
    <property type="evidence" value="ECO:0007669"/>
    <property type="project" value="UniProtKB-UniRule"/>
</dbReference>
<evidence type="ECO:0000256" key="8">
    <source>
        <dbReference type="SAM" id="MobiDB-lite"/>
    </source>
</evidence>
<dbReference type="InterPro" id="IPR005324">
    <property type="entry name" value="Ribosomal_uS5_C"/>
</dbReference>
<evidence type="ECO:0000256" key="2">
    <source>
        <dbReference type="ARBA" id="ARBA00022980"/>
    </source>
</evidence>
<dbReference type="InterPro" id="IPR013810">
    <property type="entry name" value="Ribosomal_uS5_N"/>
</dbReference>
<dbReference type="Proteomes" id="UP000228687">
    <property type="component" value="Unassembled WGS sequence"/>
</dbReference>
<reference evidence="11" key="1">
    <citation type="submission" date="2017-09" db="EMBL/GenBank/DDBJ databases">
        <title>Depth-based differentiation of microbial function through sediment-hosted aquifers and enrichment of novel symbionts in the deep terrestrial subsurface.</title>
        <authorList>
            <person name="Probst A.J."/>
            <person name="Ladd B."/>
            <person name="Jarett J.K."/>
            <person name="Geller-Mcgrath D.E."/>
            <person name="Sieber C.M.K."/>
            <person name="Emerson J.B."/>
            <person name="Anantharaman K."/>
            <person name="Thomas B.C."/>
            <person name="Malmstrom R."/>
            <person name="Stieglmeier M."/>
            <person name="Klingl A."/>
            <person name="Woyke T."/>
            <person name="Ryan C.M."/>
            <person name="Banfield J.F."/>
        </authorList>
    </citation>
    <scope>NUCLEOTIDE SEQUENCE [LARGE SCALE GENOMIC DNA]</scope>
</reference>
<evidence type="ECO:0000256" key="5">
    <source>
        <dbReference type="ARBA" id="ARBA00035519"/>
    </source>
</evidence>
<dbReference type="Gene3D" id="3.30.160.20">
    <property type="match status" value="1"/>
</dbReference>
<dbReference type="SUPFAM" id="SSF54768">
    <property type="entry name" value="dsRNA-binding domain-like"/>
    <property type="match status" value="1"/>
</dbReference>
<feature type="region of interest" description="Disordered" evidence="8">
    <location>
        <begin position="40"/>
        <end position="65"/>
    </location>
</feature>
<keyword evidence="2 6" id="KW-0689">Ribosomal protein</keyword>
<accession>A0A2H0Z0U9</accession>
<dbReference type="AlphaFoldDB" id="A0A2H0Z0U9"/>
<dbReference type="Gene3D" id="3.30.230.10">
    <property type="match status" value="1"/>
</dbReference>
<comment type="similarity">
    <text evidence="1 7">Belongs to the universal ribosomal protein uS5 family.</text>
</comment>
<evidence type="ECO:0000313" key="10">
    <source>
        <dbReference type="EMBL" id="PIS43623.1"/>
    </source>
</evidence>
<evidence type="ECO:0000256" key="3">
    <source>
        <dbReference type="ARBA" id="ARBA00023274"/>
    </source>
</evidence>
<sequence>MTASLKPEIIQEEGSAVVPKEAIKEIALVDLAPAAARTAVRGSRGSLRSRAPRAGGRGRAPRERGEFEQVTIDARRVARVMAGGRRFNFSLVVVIGDRKGRVGVGLGKGVDTALAIDKATRDAKKHLFTVPRTVSGSIPHQVSTKYASSIVEIIPSKGRGLVAGSAVRTVLDLAGVTDVVTKIHTRSKNKLTIARATVAALKKLSGARVA</sequence>
<dbReference type="GO" id="GO:0003735">
    <property type="term" value="F:structural constituent of ribosome"/>
    <property type="evidence" value="ECO:0007669"/>
    <property type="project" value="UniProtKB-UniRule"/>
</dbReference>
<protein>
    <recommendedName>
        <fullName evidence="4">Small ribosomal subunit protein uS5</fullName>
    </recommendedName>
    <alternativeName>
        <fullName evidence="5">30S ribosomal protein S5</fullName>
    </alternativeName>
</protein>
<name>A0A2H0Z0U9_9BACT</name>
<feature type="domain" description="S5 DRBM" evidence="9">
    <location>
        <begin position="67"/>
        <end position="130"/>
    </location>
</feature>
<dbReference type="FunFam" id="3.30.230.10:FF:000002">
    <property type="entry name" value="30S ribosomal protein S5"/>
    <property type="match status" value="1"/>
</dbReference>
<gene>
    <name evidence="10" type="ORF">COT23_00225</name>
</gene>
<dbReference type="InterPro" id="IPR000851">
    <property type="entry name" value="Ribosomal_uS5"/>
</dbReference>
<evidence type="ECO:0000259" key="9">
    <source>
        <dbReference type="PROSITE" id="PS50881"/>
    </source>
</evidence>
<dbReference type="SUPFAM" id="SSF54211">
    <property type="entry name" value="Ribosomal protein S5 domain 2-like"/>
    <property type="match status" value="1"/>
</dbReference>
<evidence type="ECO:0000256" key="1">
    <source>
        <dbReference type="ARBA" id="ARBA00008945"/>
    </source>
</evidence>